<organism evidence="1 2">
    <name type="scientific">Agathobaculum faecis</name>
    <dbReference type="NCBI Taxonomy" id="2763013"/>
    <lineage>
        <taxon>Bacteria</taxon>
        <taxon>Bacillati</taxon>
        <taxon>Bacillota</taxon>
        <taxon>Clostridia</taxon>
        <taxon>Eubacteriales</taxon>
        <taxon>Butyricicoccaceae</taxon>
        <taxon>Agathobaculum</taxon>
    </lineage>
</organism>
<comment type="caution">
    <text evidence="1">The sequence shown here is derived from an EMBL/GenBank/DDBJ whole genome shotgun (WGS) entry which is preliminary data.</text>
</comment>
<proteinExistence type="predicted"/>
<evidence type="ECO:0008006" key="3">
    <source>
        <dbReference type="Google" id="ProtNLM"/>
    </source>
</evidence>
<accession>A0A923RV94</accession>
<name>A0A923RV94_9FIRM</name>
<protein>
    <recommendedName>
        <fullName evidence="3">DUF4376 domain-containing protein</fullName>
    </recommendedName>
</protein>
<dbReference type="AlphaFoldDB" id="A0A923RV94"/>
<dbReference type="Proteomes" id="UP000606499">
    <property type="component" value="Unassembled WGS sequence"/>
</dbReference>
<gene>
    <name evidence="1" type="ORF">H8S45_04365</name>
</gene>
<reference evidence="1" key="1">
    <citation type="submission" date="2020-08" db="EMBL/GenBank/DDBJ databases">
        <title>Genome public.</title>
        <authorList>
            <person name="Liu C."/>
            <person name="Sun Q."/>
        </authorList>
    </citation>
    <scope>NUCLEOTIDE SEQUENCE</scope>
    <source>
        <strain evidence="1">NSJ-28</strain>
    </source>
</reference>
<evidence type="ECO:0000313" key="2">
    <source>
        <dbReference type="Proteomes" id="UP000606499"/>
    </source>
</evidence>
<evidence type="ECO:0000313" key="1">
    <source>
        <dbReference type="EMBL" id="MBC5724693.1"/>
    </source>
</evidence>
<dbReference type="EMBL" id="JACOPL010000003">
    <property type="protein sequence ID" value="MBC5724693.1"/>
    <property type="molecule type" value="Genomic_DNA"/>
</dbReference>
<sequence>MKLLTNDKTYEGVTFRPTADGCVITAREAIEPGGVLVIQADDGAELCRYTVADWLRCETDGGTLTLSNSPAPEPPPAPGLDTLREARQEANKQALADWLDAHPLVWTDGQTYGVTQEDQDELALNLMQYQLAVQARQEAVLEWHAQKQACRVFTVEEYTALSLAIAAYVYPYRRYQETVKAAIWAAEGEEEINAVQIDYSTVAGAA</sequence>
<dbReference type="RefSeq" id="WP_186949621.1">
    <property type="nucleotide sequence ID" value="NZ_JACOPL010000003.1"/>
</dbReference>
<keyword evidence="2" id="KW-1185">Reference proteome</keyword>